<dbReference type="Pfam" id="PF01385">
    <property type="entry name" value="OrfB_IS605"/>
    <property type="match status" value="1"/>
</dbReference>
<evidence type="ECO:0000259" key="1">
    <source>
        <dbReference type="Pfam" id="PF01385"/>
    </source>
</evidence>
<gene>
    <name evidence="2" type="ORF">J07HQW2_02717</name>
</gene>
<reference evidence="2 3" key="1">
    <citation type="journal article" date="2013" name="PLoS ONE">
        <title>Assembly-driven community genomics of a hypersaline microbial ecosystem.</title>
        <authorList>
            <person name="Podell S."/>
            <person name="Ugalde J.A."/>
            <person name="Narasingarao P."/>
            <person name="Banfield J.F."/>
            <person name="Heidelberg K.B."/>
            <person name="Allen E.E."/>
        </authorList>
    </citation>
    <scope>NUCLEOTIDE SEQUENCE [LARGE SCALE GENOMIC DNA]</scope>
    <source>
        <strain evidence="3">J07HQW2</strain>
    </source>
</reference>
<dbReference type="AlphaFoldDB" id="U1PR44"/>
<name>U1PR44_9EURY</name>
<protein>
    <submittedName>
        <fullName evidence="2">Putative transposase</fullName>
    </submittedName>
</protein>
<dbReference type="InterPro" id="IPR001959">
    <property type="entry name" value="Transposase"/>
</dbReference>
<dbReference type="HOGENOM" id="CLU_2433802_0_0_2"/>
<evidence type="ECO:0000313" key="2">
    <source>
        <dbReference type="EMBL" id="ERG96242.1"/>
    </source>
</evidence>
<feature type="domain" description="Probable transposase IS891/IS1136/IS1341" evidence="1">
    <location>
        <begin position="23"/>
        <end position="76"/>
    </location>
</feature>
<sequence length="90" mass="10117">MTVENIQQARAVWNGNCWEIHLVCNNQISVEDAPGDNTAEIDLGISNYLAIDYEDGASELYPGNKLKEDKHYFTQNEYQTEGENGPQTGH</sequence>
<dbReference type="Proteomes" id="UP000030710">
    <property type="component" value="Unassembled WGS sequence"/>
</dbReference>
<organism evidence="2 3">
    <name type="scientific">Haloquadratum walsbyi J07HQW2</name>
    <dbReference type="NCBI Taxonomy" id="1238425"/>
    <lineage>
        <taxon>Archaea</taxon>
        <taxon>Methanobacteriati</taxon>
        <taxon>Methanobacteriota</taxon>
        <taxon>Stenosarchaea group</taxon>
        <taxon>Halobacteria</taxon>
        <taxon>Halobacteriales</taxon>
        <taxon>Haloferacaceae</taxon>
        <taxon>Haloquadratum</taxon>
    </lineage>
</organism>
<dbReference type="STRING" id="1238425.J07HQW2_02717"/>
<dbReference type="eggNOG" id="arCOG00683">
    <property type="taxonomic scope" value="Archaea"/>
</dbReference>
<evidence type="ECO:0000313" key="3">
    <source>
        <dbReference type="Proteomes" id="UP000030710"/>
    </source>
</evidence>
<dbReference type="EMBL" id="KE356561">
    <property type="protein sequence ID" value="ERG96242.1"/>
    <property type="molecule type" value="Genomic_DNA"/>
</dbReference>
<proteinExistence type="predicted"/>
<accession>U1PR44</accession>